<dbReference type="Proteomes" id="UP000221568">
    <property type="component" value="Unassembled WGS sequence"/>
</dbReference>
<dbReference type="SUPFAM" id="SSF47413">
    <property type="entry name" value="lambda repressor-like DNA-binding domains"/>
    <property type="match status" value="1"/>
</dbReference>
<dbReference type="RefSeq" id="WP_080074207.1">
    <property type="nucleotide sequence ID" value="NZ_PDOM01000030.1"/>
</dbReference>
<gene>
    <name evidence="7" type="ORF">CR088_22705</name>
    <name evidence="6" type="ORF">GNC54_004515</name>
</gene>
<evidence type="ECO:0000256" key="1">
    <source>
        <dbReference type="ARBA" id="ARBA00006157"/>
    </source>
</evidence>
<feature type="domain" description="Ner winged helix-turn-helix DNA-binding" evidence="5">
    <location>
        <begin position="18"/>
        <end position="71"/>
    </location>
</feature>
<evidence type="ECO:0000313" key="8">
    <source>
        <dbReference type="Proteomes" id="UP000221568"/>
    </source>
</evidence>
<reference evidence="7 8" key="1">
    <citation type="submission" date="2017-10" db="EMBL/GenBank/DDBJ databases">
        <title>Characterization of the Virulence Potential of Salmonella enterica Isolates Carrying Incompatibility Group FIB Plasmids using Caco-2 Intestinal Epithelial Cells.</title>
        <authorList>
            <person name="Sanad Y."/>
            <person name="Khajanchi B."/>
            <person name="Deck J."/>
            <person name="Cox J."/>
            <person name="Thaker R."/>
            <person name="Han J."/>
            <person name="Nayak R."/>
            <person name="Foley S."/>
        </authorList>
    </citation>
    <scope>NUCLEOTIDE SEQUENCE [LARGE SCALE GENOMIC DNA]</scope>
    <source>
        <strain evidence="7 8">SE853</strain>
    </source>
</reference>
<dbReference type="AlphaFoldDB" id="A0A752A8F3"/>
<dbReference type="InterPro" id="IPR010982">
    <property type="entry name" value="Lambda_DNA-bd_dom_sf"/>
</dbReference>
<keyword evidence="3" id="KW-0238">DNA-binding</keyword>
<proteinExistence type="inferred from homology"/>
<organism evidence="6">
    <name type="scientific">Salmonella dublin</name>
    <dbReference type="NCBI Taxonomy" id="98360"/>
    <lineage>
        <taxon>Bacteria</taxon>
        <taxon>Pseudomonadati</taxon>
        <taxon>Pseudomonadota</taxon>
        <taxon>Gammaproteobacteria</taxon>
        <taxon>Enterobacterales</taxon>
        <taxon>Enterobacteriaceae</taxon>
        <taxon>Salmonella</taxon>
    </lineage>
</organism>
<accession>A0A752A8F3</accession>
<evidence type="ECO:0000256" key="2">
    <source>
        <dbReference type="ARBA" id="ARBA00023015"/>
    </source>
</evidence>
<reference evidence="6" key="2">
    <citation type="journal article" date="2018" name="Genome Biol.">
        <title>SKESA: strategic k-mer extension for scrupulous assemblies.</title>
        <authorList>
            <person name="Souvorov A."/>
            <person name="Agarwala R."/>
            <person name="Lipman D.J."/>
        </authorList>
    </citation>
    <scope>NUCLEOTIDE SEQUENCE</scope>
    <source>
        <strain evidence="6">BCW_3411</strain>
    </source>
</reference>
<dbReference type="EMBL" id="DAAWCW010000028">
    <property type="protein sequence ID" value="HAF7305351.1"/>
    <property type="molecule type" value="Genomic_DNA"/>
</dbReference>
<reference evidence="6" key="3">
    <citation type="submission" date="2018-07" db="EMBL/GenBank/DDBJ databases">
        <authorList>
            <consortium name="NCBI Pathogen Detection Project"/>
        </authorList>
    </citation>
    <scope>NUCLEOTIDE SEQUENCE</scope>
    <source>
        <strain evidence="6">BCW_3411</strain>
    </source>
</reference>
<name>A0A752A8F3_SALDU</name>
<keyword evidence="4" id="KW-0804">Transcription</keyword>
<evidence type="ECO:0000313" key="6">
    <source>
        <dbReference type="EMBL" id="HAF7305351.1"/>
    </source>
</evidence>
<sequence length="71" mass="8114">MDKCQLIDIPSDPEKKREWIKYKLKIQGLSLAALGRKHKTSRQVVSTALYKPSPRWEHEIATALGVKPSEI</sequence>
<evidence type="ECO:0000256" key="3">
    <source>
        <dbReference type="ARBA" id="ARBA00023125"/>
    </source>
</evidence>
<evidence type="ECO:0000256" key="4">
    <source>
        <dbReference type="ARBA" id="ARBA00023163"/>
    </source>
</evidence>
<dbReference type="Pfam" id="PF13693">
    <property type="entry name" value="HTH_35"/>
    <property type="match status" value="1"/>
</dbReference>
<dbReference type="InterPro" id="IPR038722">
    <property type="entry name" value="Ner_HTH_dom"/>
</dbReference>
<dbReference type="GO" id="GO:0003677">
    <property type="term" value="F:DNA binding"/>
    <property type="evidence" value="ECO:0007669"/>
    <property type="project" value="UniProtKB-KW"/>
</dbReference>
<evidence type="ECO:0000259" key="5">
    <source>
        <dbReference type="Pfam" id="PF13693"/>
    </source>
</evidence>
<comment type="similarity">
    <text evidence="1">Belongs to the ner transcriptional regulatory family.</text>
</comment>
<comment type="caution">
    <text evidence="6">The sequence shown here is derived from an EMBL/GenBank/DDBJ whole genome shotgun (WGS) entry which is preliminary data.</text>
</comment>
<dbReference type="Gene3D" id="1.10.260.40">
    <property type="entry name" value="lambda repressor-like DNA-binding domains"/>
    <property type="match status" value="1"/>
</dbReference>
<keyword evidence="2" id="KW-0805">Transcription regulation</keyword>
<dbReference type="EMBL" id="PDOM01000030">
    <property type="protein sequence ID" value="PHP47288.1"/>
    <property type="molecule type" value="Genomic_DNA"/>
</dbReference>
<protein>
    <submittedName>
        <fullName evidence="6">Nucleotide excision repair protein</fullName>
    </submittedName>
</protein>
<evidence type="ECO:0000313" key="7">
    <source>
        <dbReference type="EMBL" id="PHP47288.1"/>
    </source>
</evidence>